<gene>
    <name evidence="1" type="ORF">ACIPEN_11800</name>
</gene>
<evidence type="ECO:0000313" key="1">
    <source>
        <dbReference type="EMBL" id="MFJ3046506.1"/>
    </source>
</evidence>
<evidence type="ECO:0000313" key="2">
    <source>
        <dbReference type="Proteomes" id="UP001617427"/>
    </source>
</evidence>
<dbReference type="RefSeq" id="WP_402700629.1">
    <property type="nucleotide sequence ID" value="NZ_JBIUZV010000005.1"/>
</dbReference>
<accession>A0ABW8EZQ8</accession>
<comment type="caution">
    <text evidence="1">The sequence shown here is derived from an EMBL/GenBank/DDBJ whole genome shotgun (WGS) entry which is preliminary data.</text>
</comment>
<dbReference type="Proteomes" id="UP001617427">
    <property type="component" value="Unassembled WGS sequence"/>
</dbReference>
<dbReference type="Pfam" id="PF07931">
    <property type="entry name" value="CPT"/>
    <property type="match status" value="1"/>
</dbReference>
<reference evidence="1 2" key="1">
    <citation type="submission" date="2024-10" db="EMBL/GenBank/DDBJ databases">
        <title>The Natural Products Discovery Center: Release of the First 8490 Sequenced Strains for Exploring Actinobacteria Biosynthetic Diversity.</title>
        <authorList>
            <person name="Kalkreuter E."/>
            <person name="Kautsar S.A."/>
            <person name="Yang D."/>
            <person name="Bader C.D."/>
            <person name="Teijaro C.N."/>
            <person name="Fluegel L."/>
            <person name="Davis C.M."/>
            <person name="Simpson J.R."/>
            <person name="Lauterbach L."/>
            <person name="Steele A.D."/>
            <person name="Gui C."/>
            <person name="Meng S."/>
            <person name="Li G."/>
            <person name="Viehrig K."/>
            <person name="Ye F."/>
            <person name="Su P."/>
            <person name="Kiefer A.F."/>
            <person name="Nichols A."/>
            <person name="Cepeda A.J."/>
            <person name="Yan W."/>
            <person name="Fan B."/>
            <person name="Jiang Y."/>
            <person name="Adhikari A."/>
            <person name="Zheng C.-J."/>
            <person name="Schuster L."/>
            <person name="Cowan T.M."/>
            <person name="Smanski M.J."/>
            <person name="Chevrette M.G."/>
            <person name="De Carvalho L.P.S."/>
            <person name="Shen B."/>
        </authorList>
    </citation>
    <scope>NUCLEOTIDE SEQUENCE [LARGE SCALE GENOMIC DNA]</scope>
    <source>
        <strain evidence="1 2">NPDC087045</strain>
    </source>
</reference>
<dbReference type="SUPFAM" id="SSF52540">
    <property type="entry name" value="P-loop containing nucleoside triphosphate hydrolases"/>
    <property type="match status" value="1"/>
</dbReference>
<dbReference type="PIRSF" id="PIRSF007531">
    <property type="entry name" value="CPT"/>
    <property type="match status" value="1"/>
</dbReference>
<dbReference type="InterPro" id="IPR012853">
    <property type="entry name" value="CPT"/>
</dbReference>
<dbReference type="InterPro" id="IPR027417">
    <property type="entry name" value="P-loop_NTPase"/>
</dbReference>
<organism evidence="1 2">
    <name type="scientific">Herbaspirillum chlorophenolicum</name>
    <dbReference type="NCBI Taxonomy" id="211589"/>
    <lineage>
        <taxon>Bacteria</taxon>
        <taxon>Pseudomonadati</taxon>
        <taxon>Pseudomonadota</taxon>
        <taxon>Betaproteobacteria</taxon>
        <taxon>Burkholderiales</taxon>
        <taxon>Oxalobacteraceae</taxon>
        <taxon>Herbaspirillum</taxon>
    </lineage>
</organism>
<proteinExistence type="predicted"/>
<dbReference type="Gene3D" id="3.40.50.300">
    <property type="entry name" value="P-loop containing nucleotide triphosphate hydrolases"/>
    <property type="match status" value="1"/>
</dbReference>
<protein>
    <submittedName>
        <fullName evidence="1">Chloramphenicol phosphotransferase CPT family protein</fullName>
    </submittedName>
</protein>
<keyword evidence="2" id="KW-1185">Reference proteome</keyword>
<dbReference type="EMBL" id="JBIUZV010000005">
    <property type="protein sequence ID" value="MFJ3046506.1"/>
    <property type="molecule type" value="Genomic_DNA"/>
</dbReference>
<sequence length="166" mass="18677">MSDIIFLNGTSSAGKSTIAHALRVVLPETFCYYASDQLAEAGFRPLARNSEERERFFDGFHRSIAAFADAGNQLLVEHIVEAQAWADTLQQLLAGHTVFWVGVHAPLEELERRELARGNRYVGEAQFHLRTHGFCRYDMIVDSTKPTAQIAADIVAQWSQWRAQKA</sequence>
<name>A0ABW8EZQ8_9BURK</name>